<name>A0ABP6ULN2_9FLAO</name>
<dbReference type="RefSeq" id="WP_344926738.1">
    <property type="nucleotide sequence ID" value="NZ_BAABCW010000006.1"/>
</dbReference>
<dbReference type="Proteomes" id="UP001500459">
    <property type="component" value="Unassembled WGS sequence"/>
</dbReference>
<keyword evidence="2" id="KW-1185">Reference proteome</keyword>
<proteinExistence type="predicted"/>
<evidence type="ECO:0000313" key="1">
    <source>
        <dbReference type="EMBL" id="GAA3508208.1"/>
    </source>
</evidence>
<reference evidence="2" key="1">
    <citation type="journal article" date="2019" name="Int. J. Syst. Evol. Microbiol.">
        <title>The Global Catalogue of Microorganisms (GCM) 10K type strain sequencing project: providing services to taxonomists for standard genome sequencing and annotation.</title>
        <authorList>
            <consortium name="The Broad Institute Genomics Platform"/>
            <consortium name="The Broad Institute Genome Sequencing Center for Infectious Disease"/>
            <person name="Wu L."/>
            <person name="Ma J."/>
        </authorList>
    </citation>
    <scope>NUCLEOTIDE SEQUENCE [LARGE SCALE GENOMIC DNA]</scope>
    <source>
        <strain evidence="2">JCM 17106</strain>
    </source>
</reference>
<comment type="caution">
    <text evidence="1">The sequence shown here is derived from an EMBL/GenBank/DDBJ whole genome shotgun (WGS) entry which is preliminary data.</text>
</comment>
<dbReference type="EMBL" id="BAABCW010000006">
    <property type="protein sequence ID" value="GAA3508208.1"/>
    <property type="molecule type" value="Genomic_DNA"/>
</dbReference>
<organism evidence="1 2">
    <name type="scientific">Aquimarina addita</name>
    <dbReference type="NCBI Taxonomy" id="870485"/>
    <lineage>
        <taxon>Bacteria</taxon>
        <taxon>Pseudomonadati</taxon>
        <taxon>Bacteroidota</taxon>
        <taxon>Flavobacteriia</taxon>
        <taxon>Flavobacteriales</taxon>
        <taxon>Flavobacteriaceae</taxon>
        <taxon>Aquimarina</taxon>
    </lineage>
</organism>
<accession>A0ABP6ULN2</accession>
<sequence length="101" mass="12346">MNEYEELRKYIFKYYGEPLTEEEVKTWHKIIYESKKMKRKSINDSDKIKFYKETIDRVLREHKDLVFINRCSICNILARTPFSIRCRNGHKKDEGVWVDPL</sequence>
<evidence type="ECO:0000313" key="2">
    <source>
        <dbReference type="Proteomes" id="UP001500459"/>
    </source>
</evidence>
<protein>
    <submittedName>
        <fullName evidence="1">Uncharacterized protein</fullName>
    </submittedName>
</protein>
<gene>
    <name evidence="1" type="ORF">GCM10022393_18640</name>
</gene>